<dbReference type="EMBL" id="UINC01121048">
    <property type="protein sequence ID" value="SVC95924.1"/>
    <property type="molecule type" value="Genomic_DNA"/>
</dbReference>
<evidence type="ECO:0000313" key="2">
    <source>
        <dbReference type="EMBL" id="SVC95924.1"/>
    </source>
</evidence>
<dbReference type="Gene3D" id="3.40.50.10540">
    <property type="entry name" value="Crotonobetainyl-coa:carnitine coa-transferase, domain 1"/>
    <property type="match status" value="1"/>
</dbReference>
<dbReference type="InterPro" id="IPR003673">
    <property type="entry name" value="CoA-Trfase_fam_III"/>
</dbReference>
<dbReference type="InterPro" id="IPR044855">
    <property type="entry name" value="CoA-Trfase_III_dom3_sf"/>
</dbReference>
<dbReference type="Pfam" id="PF02515">
    <property type="entry name" value="CoA_transf_3"/>
    <property type="match status" value="1"/>
</dbReference>
<accession>A0A382RDX9</accession>
<dbReference type="InterPro" id="IPR023606">
    <property type="entry name" value="CoA-Trfase_III_dom_1_sf"/>
</dbReference>
<dbReference type="InterPro" id="IPR050483">
    <property type="entry name" value="CoA-transferase_III_domain"/>
</dbReference>
<dbReference type="GO" id="GO:0008410">
    <property type="term" value="F:CoA-transferase activity"/>
    <property type="evidence" value="ECO:0007669"/>
    <property type="project" value="TreeGrafter"/>
</dbReference>
<reference evidence="2" key="1">
    <citation type="submission" date="2018-05" db="EMBL/GenBank/DDBJ databases">
        <authorList>
            <person name="Lanie J.A."/>
            <person name="Ng W.-L."/>
            <person name="Kazmierczak K.M."/>
            <person name="Andrzejewski T.M."/>
            <person name="Davidsen T.M."/>
            <person name="Wayne K.J."/>
            <person name="Tettelin H."/>
            <person name="Glass J.I."/>
            <person name="Rusch D."/>
            <person name="Podicherti R."/>
            <person name="Tsui H.-C.T."/>
            <person name="Winkler M.E."/>
        </authorList>
    </citation>
    <scope>NUCLEOTIDE SEQUENCE</scope>
</reference>
<gene>
    <name evidence="2" type="ORF">METZ01_LOCUS348778</name>
</gene>
<feature type="non-terminal residue" evidence="2">
    <location>
        <position position="1"/>
    </location>
</feature>
<keyword evidence="1" id="KW-0808">Transferase</keyword>
<name>A0A382RDX9_9ZZZZ</name>
<organism evidence="2">
    <name type="scientific">marine metagenome</name>
    <dbReference type="NCBI Taxonomy" id="408172"/>
    <lineage>
        <taxon>unclassified sequences</taxon>
        <taxon>metagenomes</taxon>
        <taxon>ecological metagenomes</taxon>
    </lineage>
</organism>
<evidence type="ECO:0000256" key="1">
    <source>
        <dbReference type="ARBA" id="ARBA00022679"/>
    </source>
</evidence>
<dbReference type="PANTHER" id="PTHR48207">
    <property type="entry name" value="SUCCINATE--HYDROXYMETHYLGLUTARATE COA-TRANSFERASE"/>
    <property type="match status" value="1"/>
</dbReference>
<dbReference type="AlphaFoldDB" id="A0A382RDX9"/>
<dbReference type="SUPFAM" id="SSF89796">
    <property type="entry name" value="CoA-transferase family III (CaiB/BaiF)"/>
    <property type="match status" value="1"/>
</dbReference>
<protein>
    <submittedName>
        <fullName evidence="2">Uncharacterized protein</fullName>
    </submittedName>
</protein>
<sequence length="136" mass="15214">NPLQDICGVLQIEDLSVEYPDFQTQRAGKPYLQGRFKEEFFKQTTQYWIEGLERADILCAPVNNLADALEDEQTEVNELIIEFDHPVNGVMKIIGCPIQFSATGCGLRLAPPRLGEHNEEILAELGMEVSTEGDCS</sequence>
<proteinExistence type="predicted"/>
<dbReference type="PANTHER" id="PTHR48207:SF3">
    <property type="entry name" value="SUCCINATE--HYDROXYMETHYLGLUTARATE COA-TRANSFERASE"/>
    <property type="match status" value="1"/>
</dbReference>
<dbReference type="Gene3D" id="3.30.1540.10">
    <property type="entry name" value="formyl-coa transferase, domain 3"/>
    <property type="match status" value="1"/>
</dbReference>